<evidence type="ECO:0000256" key="1">
    <source>
        <dbReference type="ARBA" id="ARBA00004571"/>
    </source>
</evidence>
<dbReference type="Gene3D" id="2.60.40.1120">
    <property type="entry name" value="Carboxypeptidase-like, regulatory domain"/>
    <property type="match status" value="1"/>
</dbReference>
<dbReference type="InterPro" id="IPR039426">
    <property type="entry name" value="TonB-dep_rcpt-like"/>
</dbReference>
<sequence>MLKKKYQLMSYLLAAFFLSPILSGNAFAQARDHTVEGQVIDANTEEELVGVNILVEGTTIGTTSDSDGNFRLETAPDDTLTFSYIGYQSLEVPIEGRSTITVEMMDESIVGDEVVFIGYGTRQVEDNTGSIGRVTADQFNPGSTSPGELFQGRIPGVDVTSSDGAPGSGPAIRIRGGSSLSASNDPLFVIDGVPIAPGGISGMRDPLNSINPNDIEDITVLKDASATAIYGSRASNGVIVITTKQGQAGQPLQLNYESKLSYQTQRETLDVLEPDQFRQVIDDRFGERGTDRLGDHETDWQDQIYSNVLSHEHNISLSGAYREVPFHTSIGFTGDEGILNTSSNDRLAGSLRLTPRFLDDNLQVDLNLRGSRVENRFANTEAVNTAIAFDPTQPVMDEDSPFGGYFAWTDADGQPIDIAPANPVALLEQTRDESTVYRSVGNLQLDYNMPFLQDLTATLNLGYDYSDVSDGRNFVTDNAAFDFEGDEFSGSRTEYDQRRENQLLDFYLNYETELPDLRSNFDATAGYSWEHNYEEGETFTTNYNIEDTVVVHSDTDYKTENYLVSFFGRANYSLMNRYSLTATMRADGSSRFAEDNRWGYFPSMAFAWNMHREPFMEDFGRLSQLRLRIGYGVTGQQEILQGNYPYLARYTFGETSAQYRFGDDFIRTYRPEGYNLDLKWEETKTYNIALDYGFYDNRLRGTIEAYHRETEDLLNVVPVAAGTNFTNRIISNVGDLEVQGIELDFTGVPVATRDAYWEVSFNVSHNVNEITRLTTVDDPDYIGVETGDIAGGTGNTIQIHSVGNPRSAFYVYEQVYDEEGNPVEGAYVDRTGDGRITEDDKYRLGSPDPDVTFGLSSRFQYQNWDFSFSARAQVGNYVYNNVDSEYGFYSMMLYNQYLRNSPASITETNFVDPRFHSDHYVEDASFLRMDNITVGYTFENLFDVVPSMRVSGTVNNAFVITNYSGLDPEVFGGIDNQVYPRPRTWIMSVNIDF</sequence>
<dbReference type="SUPFAM" id="SSF56935">
    <property type="entry name" value="Porins"/>
    <property type="match status" value="1"/>
</dbReference>
<dbReference type="Proteomes" id="UP000673975">
    <property type="component" value="Unassembled WGS sequence"/>
</dbReference>
<evidence type="ECO:0000256" key="4">
    <source>
        <dbReference type="ARBA" id="ARBA00022692"/>
    </source>
</evidence>
<evidence type="ECO:0000313" key="14">
    <source>
        <dbReference type="Proteomes" id="UP000673975"/>
    </source>
</evidence>
<dbReference type="Pfam" id="PF07715">
    <property type="entry name" value="Plug"/>
    <property type="match status" value="1"/>
</dbReference>
<protein>
    <submittedName>
        <fullName evidence="13">SusC/RagA family TonB-linked outer membrane protein</fullName>
    </submittedName>
</protein>
<keyword evidence="3 8" id="KW-1134">Transmembrane beta strand</keyword>
<evidence type="ECO:0000259" key="12">
    <source>
        <dbReference type="Pfam" id="PF07715"/>
    </source>
</evidence>
<evidence type="ECO:0000256" key="10">
    <source>
        <dbReference type="SAM" id="SignalP"/>
    </source>
</evidence>
<gene>
    <name evidence="13" type="ORF">NATSA_00870</name>
</gene>
<dbReference type="AlphaFoldDB" id="A0A8J7RIF2"/>
<evidence type="ECO:0000256" key="6">
    <source>
        <dbReference type="ARBA" id="ARBA00023136"/>
    </source>
</evidence>
<comment type="caution">
    <text evidence="13">The sequence shown here is derived from an EMBL/GenBank/DDBJ whole genome shotgun (WGS) entry which is preliminary data.</text>
</comment>
<keyword evidence="4 8" id="KW-0812">Transmembrane</keyword>
<dbReference type="Gene3D" id="2.40.170.20">
    <property type="entry name" value="TonB-dependent receptor, beta-barrel domain"/>
    <property type="match status" value="1"/>
</dbReference>
<evidence type="ECO:0000259" key="11">
    <source>
        <dbReference type="Pfam" id="PF00593"/>
    </source>
</evidence>
<evidence type="ECO:0000256" key="7">
    <source>
        <dbReference type="ARBA" id="ARBA00023237"/>
    </source>
</evidence>
<dbReference type="NCBIfam" id="TIGR04056">
    <property type="entry name" value="OMP_RagA_SusC"/>
    <property type="match status" value="1"/>
</dbReference>
<dbReference type="InterPro" id="IPR037066">
    <property type="entry name" value="Plug_dom_sf"/>
</dbReference>
<dbReference type="InterPro" id="IPR012910">
    <property type="entry name" value="Plug_dom"/>
</dbReference>
<dbReference type="InterPro" id="IPR036942">
    <property type="entry name" value="Beta-barrel_TonB_sf"/>
</dbReference>
<keyword evidence="5 9" id="KW-0798">TonB box</keyword>
<name>A0A8J7RIF2_9BACT</name>
<keyword evidence="2 8" id="KW-0813">Transport</keyword>
<evidence type="ECO:0000313" key="13">
    <source>
        <dbReference type="EMBL" id="MBP3191205.1"/>
    </source>
</evidence>
<evidence type="ECO:0000256" key="5">
    <source>
        <dbReference type="ARBA" id="ARBA00023077"/>
    </source>
</evidence>
<evidence type="ECO:0000256" key="3">
    <source>
        <dbReference type="ARBA" id="ARBA00022452"/>
    </source>
</evidence>
<dbReference type="RefSeq" id="WP_210509478.1">
    <property type="nucleotide sequence ID" value="NZ_JAFIDN010000001.1"/>
</dbReference>
<evidence type="ECO:0000256" key="9">
    <source>
        <dbReference type="RuleBase" id="RU003357"/>
    </source>
</evidence>
<comment type="subcellular location">
    <subcellularLocation>
        <location evidence="1 8">Cell outer membrane</location>
        <topology evidence="1 8">Multi-pass membrane protein</topology>
    </subcellularLocation>
</comment>
<keyword evidence="14" id="KW-1185">Reference proteome</keyword>
<dbReference type="GO" id="GO:0009279">
    <property type="term" value="C:cell outer membrane"/>
    <property type="evidence" value="ECO:0007669"/>
    <property type="project" value="UniProtKB-SubCell"/>
</dbReference>
<dbReference type="Pfam" id="PF00593">
    <property type="entry name" value="TonB_dep_Rec_b-barrel"/>
    <property type="match status" value="1"/>
</dbReference>
<comment type="similarity">
    <text evidence="8 9">Belongs to the TonB-dependent receptor family.</text>
</comment>
<dbReference type="InterPro" id="IPR023996">
    <property type="entry name" value="TonB-dep_OMP_SusC/RagA"/>
</dbReference>
<keyword evidence="10" id="KW-0732">Signal</keyword>
<evidence type="ECO:0000256" key="8">
    <source>
        <dbReference type="PROSITE-ProRule" id="PRU01360"/>
    </source>
</evidence>
<dbReference type="EMBL" id="JAFIDN010000001">
    <property type="protein sequence ID" value="MBP3191205.1"/>
    <property type="molecule type" value="Genomic_DNA"/>
</dbReference>
<reference evidence="13" key="1">
    <citation type="submission" date="2021-02" db="EMBL/GenBank/DDBJ databases">
        <title>Natronogracilivirga saccharolytica gen. nov. sp. nov. a new anaerobic, haloalkiliphilic carbohydrate-fermenting bacterium from soda lake and proposing of Cyclonatronumiaceae fam. nov. in the phylum Balneolaeota.</title>
        <authorList>
            <person name="Zhilina T.N."/>
            <person name="Sorokin D.Y."/>
            <person name="Zavarzina D.G."/>
            <person name="Toshchakov S.V."/>
            <person name="Kublanov I.V."/>
        </authorList>
    </citation>
    <scope>NUCLEOTIDE SEQUENCE</scope>
    <source>
        <strain evidence="13">Z-1702</strain>
    </source>
</reference>
<accession>A0A8J7RIF2</accession>
<proteinExistence type="inferred from homology"/>
<feature type="domain" description="TonB-dependent receptor plug" evidence="12">
    <location>
        <begin position="125"/>
        <end position="238"/>
    </location>
</feature>
<keyword evidence="6 8" id="KW-0472">Membrane</keyword>
<dbReference type="SUPFAM" id="SSF49464">
    <property type="entry name" value="Carboxypeptidase regulatory domain-like"/>
    <property type="match status" value="1"/>
</dbReference>
<organism evidence="13 14">
    <name type="scientific">Natronogracilivirga saccharolytica</name>
    <dbReference type="NCBI Taxonomy" id="2812953"/>
    <lineage>
        <taxon>Bacteria</taxon>
        <taxon>Pseudomonadati</taxon>
        <taxon>Balneolota</taxon>
        <taxon>Balneolia</taxon>
        <taxon>Balneolales</taxon>
        <taxon>Cyclonatronaceae</taxon>
        <taxon>Natronogracilivirga</taxon>
    </lineage>
</organism>
<dbReference type="NCBIfam" id="TIGR04057">
    <property type="entry name" value="SusC_RagA_signa"/>
    <property type="match status" value="1"/>
</dbReference>
<keyword evidence="7 8" id="KW-0998">Cell outer membrane</keyword>
<dbReference type="Gene3D" id="2.170.130.10">
    <property type="entry name" value="TonB-dependent receptor, plug domain"/>
    <property type="match status" value="1"/>
</dbReference>
<dbReference type="Pfam" id="PF13715">
    <property type="entry name" value="CarbopepD_reg_2"/>
    <property type="match status" value="1"/>
</dbReference>
<feature type="chain" id="PRO_5035221116" evidence="10">
    <location>
        <begin position="29"/>
        <end position="993"/>
    </location>
</feature>
<dbReference type="InterPro" id="IPR008969">
    <property type="entry name" value="CarboxyPept-like_regulatory"/>
</dbReference>
<feature type="domain" description="TonB-dependent receptor-like beta-barrel" evidence="11">
    <location>
        <begin position="404"/>
        <end position="956"/>
    </location>
</feature>
<dbReference type="InterPro" id="IPR000531">
    <property type="entry name" value="Beta-barrel_TonB"/>
</dbReference>
<dbReference type="PROSITE" id="PS52016">
    <property type="entry name" value="TONB_DEPENDENT_REC_3"/>
    <property type="match status" value="1"/>
</dbReference>
<dbReference type="InterPro" id="IPR023997">
    <property type="entry name" value="TonB-dep_OMP_SusC/RagA_CS"/>
</dbReference>
<feature type="signal peptide" evidence="10">
    <location>
        <begin position="1"/>
        <end position="28"/>
    </location>
</feature>
<evidence type="ECO:0000256" key="2">
    <source>
        <dbReference type="ARBA" id="ARBA00022448"/>
    </source>
</evidence>